<gene>
    <name evidence="1" type="ORF">GCM10022406_18360</name>
</gene>
<sequence>MLTLTFCSMKKIFLLLPVLALLALATFSCKKIKQLLTFEISHTENFKIPATPLVGGLPVTLNLPVPVTNKASETFSKQGTRADLVKDVTLTKLTLSIIDPTTENFNFLKSIEISIGTDQTDIVPLASLTDVPMGVQTIELQSSGTKLDKYLKAPNYTLYTKATVRQATTKEITVKEEIRFKVTADPL</sequence>
<protein>
    <recommendedName>
        <fullName evidence="3">DUF1735 domain-containing protein</fullName>
    </recommendedName>
</protein>
<evidence type="ECO:0000313" key="2">
    <source>
        <dbReference type="Proteomes" id="UP001499909"/>
    </source>
</evidence>
<proteinExistence type="predicted"/>
<dbReference type="Proteomes" id="UP001499909">
    <property type="component" value="Unassembled WGS sequence"/>
</dbReference>
<evidence type="ECO:0000313" key="1">
    <source>
        <dbReference type="EMBL" id="GAA3934134.1"/>
    </source>
</evidence>
<keyword evidence="2" id="KW-1185">Reference proteome</keyword>
<reference evidence="2" key="1">
    <citation type="journal article" date="2019" name="Int. J. Syst. Evol. Microbiol.">
        <title>The Global Catalogue of Microorganisms (GCM) 10K type strain sequencing project: providing services to taxonomists for standard genome sequencing and annotation.</title>
        <authorList>
            <consortium name="The Broad Institute Genomics Platform"/>
            <consortium name="The Broad Institute Genome Sequencing Center for Infectious Disease"/>
            <person name="Wu L."/>
            <person name="Ma J."/>
        </authorList>
    </citation>
    <scope>NUCLEOTIDE SEQUENCE [LARGE SCALE GENOMIC DNA]</scope>
    <source>
        <strain evidence="2">JCM 17214</strain>
    </source>
</reference>
<name>A0ABP7N2W5_9BACT</name>
<evidence type="ECO:0008006" key="3">
    <source>
        <dbReference type="Google" id="ProtNLM"/>
    </source>
</evidence>
<dbReference type="EMBL" id="BAABDH010000034">
    <property type="protein sequence ID" value="GAA3934134.1"/>
    <property type="molecule type" value="Genomic_DNA"/>
</dbReference>
<organism evidence="1 2">
    <name type="scientific">Hymenobacter algoricola</name>
    <dbReference type="NCBI Taxonomy" id="486267"/>
    <lineage>
        <taxon>Bacteria</taxon>
        <taxon>Pseudomonadati</taxon>
        <taxon>Bacteroidota</taxon>
        <taxon>Cytophagia</taxon>
        <taxon>Cytophagales</taxon>
        <taxon>Hymenobacteraceae</taxon>
        <taxon>Hymenobacter</taxon>
    </lineage>
</organism>
<comment type="caution">
    <text evidence="1">The sequence shown here is derived from an EMBL/GenBank/DDBJ whole genome shotgun (WGS) entry which is preliminary data.</text>
</comment>
<accession>A0ABP7N2W5</accession>